<keyword evidence="2" id="KW-1185">Reference proteome</keyword>
<dbReference type="Proteomes" id="UP000255297">
    <property type="component" value="Unassembled WGS sequence"/>
</dbReference>
<accession>A0A378LMV0</accession>
<dbReference type="RefSeq" id="WP_051635600.1">
    <property type="nucleotide sequence ID" value="NZ_CAAAIS010000005.1"/>
</dbReference>
<proteinExistence type="predicted"/>
<dbReference type="AlphaFoldDB" id="A0A378LMV0"/>
<reference evidence="1 2" key="1">
    <citation type="submission" date="2018-06" db="EMBL/GenBank/DDBJ databases">
        <authorList>
            <consortium name="Pathogen Informatics"/>
            <person name="Doyle S."/>
        </authorList>
    </citation>
    <scope>NUCLEOTIDE SEQUENCE [LARGE SCALE GENOMIC DNA]</scope>
    <source>
        <strain evidence="1 2">NCTC11532</strain>
    </source>
</reference>
<dbReference type="EMBL" id="UGPB01000001">
    <property type="protein sequence ID" value="STY28073.1"/>
    <property type="molecule type" value="Genomic_DNA"/>
</dbReference>
<organism evidence="1 2">
    <name type="scientific">Legionella wadsworthii</name>
    <dbReference type="NCBI Taxonomy" id="28088"/>
    <lineage>
        <taxon>Bacteria</taxon>
        <taxon>Pseudomonadati</taxon>
        <taxon>Pseudomonadota</taxon>
        <taxon>Gammaproteobacteria</taxon>
        <taxon>Legionellales</taxon>
        <taxon>Legionellaceae</taxon>
        <taxon>Legionella</taxon>
    </lineage>
</organism>
<evidence type="ECO:0000313" key="1">
    <source>
        <dbReference type="EMBL" id="STY28073.1"/>
    </source>
</evidence>
<protein>
    <submittedName>
        <fullName evidence="1">Uncharacterized protein</fullName>
    </submittedName>
</protein>
<evidence type="ECO:0000313" key="2">
    <source>
        <dbReference type="Proteomes" id="UP000255297"/>
    </source>
</evidence>
<gene>
    <name evidence="1" type="ORF">NCTC11532_00236</name>
</gene>
<sequence>MTENKTRFLIWLGKENNGVQHLLKQEINPFKKKLRTTQLDYLFSKLDLHSWVDELIQILNRFEDISCESKEDTSNESKEQIQAALNYIENLNFAAFVNSISFYKKNPCKLFTAITPPEKLISVQMRLCLLHDSIQYLQSYLYDLAKKNCLCRGVDYFIGDDELPPGIQFKENEHFRTILIAAIKKLKVNSYSPHKTSEIDYLYRLFAAYKFSFKPCFFIDAAMVLQQNLVPGNSNGTPFSLRSLQEKILTLFAQLPTKDCLNLYGFFSNEDTHRLINIFFTLAQGRTVNGFPTMNTEEKDAIKYVFHILSCIMESLRIDLEQRHLLGEPYRYHVLSPDIEIGVDYREAVNRAMTLYQFTPQPDNKNLDQIFQSLEINESRK</sequence>
<name>A0A378LMV0_9GAMM</name>
<dbReference type="OrthoDB" id="5650038at2"/>